<reference evidence="1 2" key="1">
    <citation type="journal article" date="2019" name="Commun. Biol.">
        <title>The bagworm genome reveals a unique fibroin gene that provides high tensile strength.</title>
        <authorList>
            <person name="Kono N."/>
            <person name="Nakamura H."/>
            <person name="Ohtoshi R."/>
            <person name="Tomita M."/>
            <person name="Numata K."/>
            <person name="Arakawa K."/>
        </authorList>
    </citation>
    <scope>NUCLEOTIDE SEQUENCE [LARGE SCALE GENOMIC DNA]</scope>
</reference>
<organism evidence="1 2">
    <name type="scientific">Eumeta variegata</name>
    <name type="common">Bagworm moth</name>
    <name type="synonym">Eumeta japonica</name>
    <dbReference type="NCBI Taxonomy" id="151549"/>
    <lineage>
        <taxon>Eukaryota</taxon>
        <taxon>Metazoa</taxon>
        <taxon>Ecdysozoa</taxon>
        <taxon>Arthropoda</taxon>
        <taxon>Hexapoda</taxon>
        <taxon>Insecta</taxon>
        <taxon>Pterygota</taxon>
        <taxon>Neoptera</taxon>
        <taxon>Endopterygota</taxon>
        <taxon>Lepidoptera</taxon>
        <taxon>Glossata</taxon>
        <taxon>Ditrysia</taxon>
        <taxon>Tineoidea</taxon>
        <taxon>Psychidae</taxon>
        <taxon>Oiketicinae</taxon>
        <taxon>Eumeta</taxon>
    </lineage>
</organism>
<evidence type="ECO:0000313" key="2">
    <source>
        <dbReference type="Proteomes" id="UP000299102"/>
    </source>
</evidence>
<accession>A0A4C1ZHJ6</accession>
<proteinExistence type="predicted"/>
<keyword evidence="2" id="KW-1185">Reference proteome</keyword>
<evidence type="ECO:0000313" key="1">
    <source>
        <dbReference type="EMBL" id="GBP86389.1"/>
    </source>
</evidence>
<dbReference type="EMBL" id="BGZK01001792">
    <property type="protein sequence ID" value="GBP86389.1"/>
    <property type="molecule type" value="Genomic_DNA"/>
</dbReference>
<dbReference type="Proteomes" id="UP000299102">
    <property type="component" value="Unassembled WGS sequence"/>
</dbReference>
<name>A0A4C1ZHJ6_EUMVA</name>
<comment type="caution">
    <text evidence="1">The sequence shown here is derived from an EMBL/GenBank/DDBJ whole genome shotgun (WGS) entry which is preliminary data.</text>
</comment>
<gene>
    <name evidence="1" type="ORF">EVAR_63218_1</name>
</gene>
<sequence>MHPRTARAARAARDRPRPCPRRCRAPPHFQVSTGFSQMRLHTSLFVYYLTENPIYARRGINLPRACSSDVAFVMKYDRNALKNPMQTKTEIGITKDTAFRLKDVAIRPVSTRGLLPAKGSIFHFDSGVTKDELPLRETNRNDVAGERGKAYSR</sequence>
<protein>
    <submittedName>
        <fullName evidence="1">Uncharacterized protein</fullName>
    </submittedName>
</protein>
<dbReference type="AlphaFoldDB" id="A0A4C1ZHJ6"/>